<dbReference type="SUPFAM" id="SSF56801">
    <property type="entry name" value="Acetyl-CoA synthetase-like"/>
    <property type="match status" value="1"/>
</dbReference>
<comment type="caution">
    <text evidence="7">The sequence shown here is derived from an EMBL/GenBank/DDBJ whole genome shotgun (WGS) entry which is preliminary data.</text>
</comment>
<proteinExistence type="inferred from homology"/>
<dbReference type="PANTHER" id="PTHR43107:SF15">
    <property type="entry name" value="FATTY ACID TRANSPORT PROTEIN 3, ISOFORM A"/>
    <property type="match status" value="1"/>
</dbReference>
<organism evidence="7">
    <name type="scientific">hydrocarbon metagenome</name>
    <dbReference type="NCBI Taxonomy" id="938273"/>
    <lineage>
        <taxon>unclassified sequences</taxon>
        <taxon>metagenomes</taxon>
        <taxon>ecological metagenomes</taxon>
    </lineage>
</organism>
<dbReference type="InterPro" id="IPR025110">
    <property type="entry name" value="AMP-bd_C"/>
</dbReference>
<dbReference type="GO" id="GO:0005886">
    <property type="term" value="C:plasma membrane"/>
    <property type="evidence" value="ECO:0007669"/>
    <property type="project" value="TreeGrafter"/>
</dbReference>
<dbReference type="PANTHER" id="PTHR43107">
    <property type="entry name" value="LONG-CHAIN FATTY ACID TRANSPORT PROTEIN"/>
    <property type="match status" value="1"/>
</dbReference>
<dbReference type="GO" id="GO:0004467">
    <property type="term" value="F:long-chain fatty acid-CoA ligase activity"/>
    <property type="evidence" value="ECO:0007669"/>
    <property type="project" value="UniProtKB-EC"/>
</dbReference>
<feature type="domain" description="AMP-binding enzyme C-terminal" evidence="6">
    <location>
        <begin position="476"/>
        <end position="549"/>
    </location>
</feature>
<evidence type="ECO:0000256" key="4">
    <source>
        <dbReference type="ARBA" id="ARBA00022840"/>
    </source>
</evidence>
<dbReference type="InterPro" id="IPR045851">
    <property type="entry name" value="AMP-bd_C_sf"/>
</dbReference>
<dbReference type="GO" id="GO:0044539">
    <property type="term" value="P:long-chain fatty acid import into cell"/>
    <property type="evidence" value="ECO:0007669"/>
    <property type="project" value="TreeGrafter"/>
</dbReference>
<dbReference type="Pfam" id="PF00501">
    <property type="entry name" value="AMP-binding"/>
    <property type="match status" value="1"/>
</dbReference>
<dbReference type="Pfam" id="PF13193">
    <property type="entry name" value="AMP-binding_C"/>
    <property type="match status" value="1"/>
</dbReference>
<protein>
    <submittedName>
        <fullName evidence="7">Long-chain-fatty-acid--coa ligase</fullName>
        <ecNumber evidence="7">6.2.1.3</ecNumber>
    </submittedName>
</protein>
<evidence type="ECO:0000259" key="5">
    <source>
        <dbReference type="Pfam" id="PF00501"/>
    </source>
</evidence>
<reference evidence="7" key="1">
    <citation type="journal article" date="2015" name="Proc. Natl. Acad. Sci. U.S.A.">
        <title>Networks of energetic and metabolic interactions define dynamics in microbial communities.</title>
        <authorList>
            <person name="Embree M."/>
            <person name="Liu J.K."/>
            <person name="Al-Bassam M.M."/>
            <person name="Zengler K."/>
        </authorList>
    </citation>
    <scope>NUCLEOTIDE SEQUENCE</scope>
</reference>
<evidence type="ECO:0000256" key="1">
    <source>
        <dbReference type="ARBA" id="ARBA00006432"/>
    </source>
</evidence>
<accession>A0A0W8FQY7</accession>
<keyword evidence="2 7" id="KW-0436">Ligase</keyword>
<keyword evidence="4" id="KW-0067">ATP-binding</keyword>
<sequence>MSNNAFSARTQTARLLLRTVRSIAIFLKEEARRGTLMTNLKGFSAKDIVEDMSWSDLLEERACMVPYKTFLMYKNERFTYAQMDANANRMANFLLSKGGGKGLGLAIFMKNSPRFLDIFFGAQKIGMYLVPLNPELKGDNLKYVIEHSDVSFLALDAELLDGFTPIASSVKLKGVFVDDIEEESRGFSIPSSIIRLSEAYAPRASTVKPKTGYNKQDMCLIMYTSGTSGRRKGVVYRYYNTTVKKLCIMSNVILNSDDVCYTPLALIHGNALFLTITTAMAAKASVALSRKFSASKFWEEVRTYNATTFNTLGSMIPILMKQPPKPNDADNKVRYVLSAACPAEMWGPFEKRFGLKIYEGYGAVDGGGKAIMNFGTAPAGSLGKPIPPAKPGEMRLVDAQGKDVPTGIPGELIFKVSGSKGRVEYYKNEEASNEKVHDGFLYTGDLVRMDEQGYLYFVGRNTESMRRGGENVSAYEVEHAIMEHPAVEEVAVYAVPSELAEDEIMASIKLVQGQSVRPQELIAFMQDKLERFAVPRYIRFVNEFPMTNTHRIIKKELEKIGVTEDTFDAQKNKG</sequence>
<evidence type="ECO:0000259" key="6">
    <source>
        <dbReference type="Pfam" id="PF13193"/>
    </source>
</evidence>
<dbReference type="Gene3D" id="3.30.300.30">
    <property type="match status" value="1"/>
</dbReference>
<evidence type="ECO:0000256" key="3">
    <source>
        <dbReference type="ARBA" id="ARBA00022741"/>
    </source>
</evidence>
<dbReference type="AlphaFoldDB" id="A0A0W8FQY7"/>
<evidence type="ECO:0000313" key="7">
    <source>
        <dbReference type="EMBL" id="KUG23225.1"/>
    </source>
</evidence>
<dbReference type="Gene3D" id="3.40.50.12780">
    <property type="entry name" value="N-terminal domain of ligase-like"/>
    <property type="match status" value="1"/>
</dbReference>
<dbReference type="EMBL" id="LNQE01000915">
    <property type="protein sequence ID" value="KUG23225.1"/>
    <property type="molecule type" value="Genomic_DNA"/>
</dbReference>
<gene>
    <name evidence="7" type="ORF">ASZ90_006985</name>
</gene>
<name>A0A0W8FQY7_9ZZZZ</name>
<keyword evidence="3" id="KW-0547">Nucleotide-binding</keyword>
<evidence type="ECO:0000256" key="2">
    <source>
        <dbReference type="ARBA" id="ARBA00022598"/>
    </source>
</evidence>
<dbReference type="EC" id="6.2.1.3" evidence="7"/>
<dbReference type="GO" id="GO:0005524">
    <property type="term" value="F:ATP binding"/>
    <property type="evidence" value="ECO:0007669"/>
    <property type="project" value="UniProtKB-KW"/>
</dbReference>
<dbReference type="InterPro" id="IPR042099">
    <property type="entry name" value="ANL_N_sf"/>
</dbReference>
<feature type="domain" description="AMP-dependent synthetase/ligase" evidence="5">
    <location>
        <begin position="59"/>
        <end position="415"/>
    </location>
</feature>
<dbReference type="InterPro" id="IPR000873">
    <property type="entry name" value="AMP-dep_synth/lig_dom"/>
</dbReference>
<comment type="similarity">
    <text evidence="1">Belongs to the ATP-dependent AMP-binding enzyme family.</text>
</comment>
<dbReference type="GO" id="GO:0005324">
    <property type="term" value="F:long-chain fatty acid transmembrane transporter activity"/>
    <property type="evidence" value="ECO:0007669"/>
    <property type="project" value="TreeGrafter"/>
</dbReference>